<protein>
    <submittedName>
        <fullName evidence="2">Uncharacterized protein</fullName>
    </submittedName>
</protein>
<evidence type="ECO:0000256" key="1">
    <source>
        <dbReference type="SAM" id="MobiDB-lite"/>
    </source>
</evidence>
<sequence>MADILSFSLDKRRRQRPAQKDRPRGEIVIFHGVRIDRTPAEKRPVEPDRVRPSPGLGR</sequence>
<evidence type="ECO:0000313" key="3">
    <source>
        <dbReference type="Proteomes" id="UP000553963"/>
    </source>
</evidence>
<keyword evidence="3" id="KW-1185">Reference proteome</keyword>
<comment type="caution">
    <text evidence="2">The sequence shown here is derived from an EMBL/GenBank/DDBJ whole genome shotgun (WGS) entry which is preliminary data.</text>
</comment>
<evidence type="ECO:0000313" key="2">
    <source>
        <dbReference type="EMBL" id="MBB3930710.1"/>
    </source>
</evidence>
<feature type="compositionally biased region" description="Basic and acidic residues" evidence="1">
    <location>
        <begin position="33"/>
        <end position="51"/>
    </location>
</feature>
<name>A0A840AKD3_9HYPH</name>
<dbReference type="EMBL" id="JACIDS010000002">
    <property type="protein sequence ID" value="MBB3930710.1"/>
    <property type="molecule type" value="Genomic_DNA"/>
</dbReference>
<proteinExistence type="predicted"/>
<gene>
    <name evidence="2" type="ORF">GGR25_001749</name>
</gene>
<organism evidence="2 3">
    <name type="scientific">Kaistia hirudinis</name>
    <dbReference type="NCBI Taxonomy" id="1293440"/>
    <lineage>
        <taxon>Bacteria</taxon>
        <taxon>Pseudomonadati</taxon>
        <taxon>Pseudomonadota</taxon>
        <taxon>Alphaproteobacteria</taxon>
        <taxon>Hyphomicrobiales</taxon>
        <taxon>Kaistiaceae</taxon>
        <taxon>Kaistia</taxon>
    </lineage>
</organism>
<dbReference type="RefSeq" id="WP_183398341.1">
    <property type="nucleotide sequence ID" value="NZ_JACIDS010000002.1"/>
</dbReference>
<reference evidence="2 3" key="1">
    <citation type="submission" date="2020-08" db="EMBL/GenBank/DDBJ databases">
        <title>Genomic Encyclopedia of Type Strains, Phase IV (KMG-IV): sequencing the most valuable type-strain genomes for metagenomic binning, comparative biology and taxonomic classification.</title>
        <authorList>
            <person name="Goeker M."/>
        </authorList>
    </citation>
    <scope>NUCLEOTIDE SEQUENCE [LARGE SCALE GENOMIC DNA]</scope>
    <source>
        <strain evidence="2 3">DSM 25966</strain>
    </source>
</reference>
<feature type="region of interest" description="Disordered" evidence="1">
    <location>
        <begin position="1"/>
        <end position="58"/>
    </location>
</feature>
<dbReference type="Proteomes" id="UP000553963">
    <property type="component" value="Unassembled WGS sequence"/>
</dbReference>
<accession>A0A840AKD3</accession>
<dbReference type="AlphaFoldDB" id="A0A840AKD3"/>